<evidence type="ECO:0000313" key="4">
    <source>
        <dbReference type="EMBL" id="RNL37450.1"/>
    </source>
</evidence>
<keyword evidence="1" id="KW-0175">Coiled coil</keyword>
<feature type="region of interest" description="Disordered" evidence="2">
    <location>
        <begin position="47"/>
        <end position="92"/>
    </location>
</feature>
<reference evidence="5" key="1">
    <citation type="submission" date="2018-05" db="EMBL/GenBank/DDBJ databases">
        <title>Genome Sequencing of selected type strains of the family Eggerthellaceae.</title>
        <authorList>
            <person name="Danylec N."/>
            <person name="Stoll D.A."/>
            <person name="Doetsch A."/>
            <person name="Huch M."/>
        </authorList>
    </citation>
    <scope>NUCLEOTIDE SEQUENCE [LARGE SCALE GENOMIC DNA]</scope>
    <source>
        <strain evidence="5">DSM 24851</strain>
    </source>
</reference>
<feature type="signal peptide" evidence="3">
    <location>
        <begin position="1"/>
        <end position="24"/>
    </location>
</feature>
<sequence>MKMRRSTPVLIMALVLAVGGAALTGCTAPQNNNDEVLAKLDEMQAQIDELEANQNSSAASDDAASSESADATDDAAKADDAAKSDASSASADEFTAQMDDFAKRADDAAATAGKVSVPSNAADRTQAYFDAKAPLEELDNELSRLDDAIEAAYAQGSLTREDVFALEKQEDAIDEVLDRAEDDLEQRMGVDD</sequence>
<accession>A0A3N0AS37</accession>
<protein>
    <submittedName>
        <fullName evidence="4">Uncharacterized protein</fullName>
    </submittedName>
</protein>
<comment type="caution">
    <text evidence="4">The sequence shown here is derived from an EMBL/GenBank/DDBJ whole genome shotgun (WGS) entry which is preliminary data.</text>
</comment>
<gene>
    <name evidence="4" type="ORF">DMP06_10885</name>
</gene>
<dbReference type="Proteomes" id="UP000269591">
    <property type="component" value="Unassembled WGS sequence"/>
</dbReference>
<feature type="compositionally biased region" description="Basic and acidic residues" evidence="2">
    <location>
        <begin position="74"/>
        <end position="83"/>
    </location>
</feature>
<keyword evidence="3" id="KW-0732">Signal</keyword>
<evidence type="ECO:0000256" key="2">
    <source>
        <dbReference type="SAM" id="MobiDB-lite"/>
    </source>
</evidence>
<dbReference type="OrthoDB" id="5245154at2"/>
<dbReference type="AlphaFoldDB" id="A0A3N0AS37"/>
<evidence type="ECO:0000313" key="5">
    <source>
        <dbReference type="Proteomes" id="UP000269591"/>
    </source>
</evidence>
<proteinExistence type="predicted"/>
<keyword evidence="5" id="KW-1185">Reference proteome</keyword>
<name>A0A3N0AS37_9ACTN</name>
<dbReference type="EMBL" id="QIBX01000028">
    <property type="protein sequence ID" value="RNL37450.1"/>
    <property type="molecule type" value="Genomic_DNA"/>
</dbReference>
<feature type="chain" id="PRO_5039541330" evidence="3">
    <location>
        <begin position="25"/>
        <end position="192"/>
    </location>
</feature>
<evidence type="ECO:0000256" key="1">
    <source>
        <dbReference type="SAM" id="Coils"/>
    </source>
</evidence>
<feature type="coiled-coil region" evidence="1">
    <location>
        <begin position="135"/>
        <end position="186"/>
    </location>
</feature>
<feature type="compositionally biased region" description="Low complexity" evidence="2">
    <location>
        <begin position="56"/>
        <end position="69"/>
    </location>
</feature>
<organism evidence="4 5">
    <name type="scientific">Slackia equolifaciens</name>
    <dbReference type="NCBI Taxonomy" id="498718"/>
    <lineage>
        <taxon>Bacteria</taxon>
        <taxon>Bacillati</taxon>
        <taxon>Actinomycetota</taxon>
        <taxon>Coriobacteriia</taxon>
        <taxon>Eggerthellales</taxon>
        <taxon>Eggerthellaceae</taxon>
        <taxon>Slackia</taxon>
    </lineage>
</organism>
<dbReference type="PROSITE" id="PS51257">
    <property type="entry name" value="PROKAR_LIPOPROTEIN"/>
    <property type="match status" value="1"/>
</dbReference>
<evidence type="ECO:0000256" key="3">
    <source>
        <dbReference type="SAM" id="SignalP"/>
    </source>
</evidence>
<dbReference type="RefSeq" id="WP_123209752.1">
    <property type="nucleotide sequence ID" value="NZ_JBHTHO010000039.1"/>
</dbReference>